<reference evidence="3" key="1">
    <citation type="submission" date="2017-02" db="UniProtKB">
        <authorList>
            <consortium name="WormBaseParasite"/>
        </authorList>
    </citation>
    <scope>IDENTIFICATION</scope>
</reference>
<dbReference type="AlphaFoldDB" id="A0A0N5B0X2"/>
<evidence type="ECO:0000256" key="1">
    <source>
        <dbReference type="SAM" id="Phobius"/>
    </source>
</evidence>
<keyword evidence="2" id="KW-1185">Reference proteome</keyword>
<evidence type="ECO:0000313" key="2">
    <source>
        <dbReference type="Proteomes" id="UP000046393"/>
    </source>
</evidence>
<feature type="transmembrane region" description="Helical" evidence="1">
    <location>
        <begin position="80"/>
        <end position="100"/>
    </location>
</feature>
<organism evidence="2 3">
    <name type="scientific">Syphacia muris</name>
    <dbReference type="NCBI Taxonomy" id="451379"/>
    <lineage>
        <taxon>Eukaryota</taxon>
        <taxon>Metazoa</taxon>
        <taxon>Ecdysozoa</taxon>
        <taxon>Nematoda</taxon>
        <taxon>Chromadorea</taxon>
        <taxon>Rhabditida</taxon>
        <taxon>Spirurina</taxon>
        <taxon>Oxyuridomorpha</taxon>
        <taxon>Oxyuroidea</taxon>
        <taxon>Oxyuridae</taxon>
        <taxon>Syphacia</taxon>
    </lineage>
</organism>
<evidence type="ECO:0000313" key="3">
    <source>
        <dbReference type="WBParaSite" id="SMUV_0001092401-mRNA-1"/>
    </source>
</evidence>
<dbReference type="Proteomes" id="UP000046393">
    <property type="component" value="Unplaced"/>
</dbReference>
<protein>
    <submittedName>
        <fullName evidence="3">UPAR/Ly6 domain-containing protein</fullName>
    </submittedName>
</protein>
<proteinExistence type="predicted"/>
<name>A0A0N5B0X2_9BILA</name>
<keyword evidence="1" id="KW-0472">Membrane</keyword>
<dbReference type="WBParaSite" id="SMUV_0001092401-mRNA-1">
    <property type="protein sequence ID" value="SMUV_0001092401-mRNA-1"/>
    <property type="gene ID" value="SMUV_0001092401"/>
</dbReference>
<accession>A0A0N5B0X2</accession>
<sequence length="102" mass="10950">MLNHQVTGAHYACSTSQLADGNCQERTTKSGAIVKVCSCSSSDFCNQKLWPADVVQVGSTSHSDTPSTGFKTTTNSGPTMFAHSVLWLHLLSTILIVKFLNC</sequence>
<keyword evidence="1" id="KW-0812">Transmembrane</keyword>
<keyword evidence="1" id="KW-1133">Transmembrane helix</keyword>